<dbReference type="EMBL" id="JASCZI010090668">
    <property type="protein sequence ID" value="MED6144553.1"/>
    <property type="molecule type" value="Genomic_DNA"/>
</dbReference>
<accession>A0ABU6T943</accession>
<keyword evidence="3" id="KW-1185">Reference proteome</keyword>
<evidence type="ECO:0000313" key="3">
    <source>
        <dbReference type="Proteomes" id="UP001341840"/>
    </source>
</evidence>
<name>A0ABU6T943_9FABA</name>
<protein>
    <recommendedName>
        <fullName evidence="4">Secreted protein</fullName>
    </recommendedName>
</protein>
<dbReference type="Proteomes" id="UP001341840">
    <property type="component" value="Unassembled WGS sequence"/>
</dbReference>
<evidence type="ECO:0000256" key="1">
    <source>
        <dbReference type="SAM" id="SignalP"/>
    </source>
</evidence>
<evidence type="ECO:0008006" key="4">
    <source>
        <dbReference type="Google" id="ProtNLM"/>
    </source>
</evidence>
<sequence length="115" mass="12754">MFTLAGLVLAGLVFAVRILRPPCYNQSLHHLISATIASRLRLRRVHRIFIFVACFLSLWPASSLSTEVHRLSRFVASSSSHLCTFEGLLNLEGDTVVHASGVLKDVLKHHLGPRV</sequence>
<feature type="chain" id="PRO_5046473028" description="Secreted protein" evidence="1">
    <location>
        <begin position="16"/>
        <end position="115"/>
    </location>
</feature>
<feature type="signal peptide" evidence="1">
    <location>
        <begin position="1"/>
        <end position="15"/>
    </location>
</feature>
<organism evidence="2 3">
    <name type="scientific">Stylosanthes scabra</name>
    <dbReference type="NCBI Taxonomy" id="79078"/>
    <lineage>
        <taxon>Eukaryota</taxon>
        <taxon>Viridiplantae</taxon>
        <taxon>Streptophyta</taxon>
        <taxon>Embryophyta</taxon>
        <taxon>Tracheophyta</taxon>
        <taxon>Spermatophyta</taxon>
        <taxon>Magnoliopsida</taxon>
        <taxon>eudicotyledons</taxon>
        <taxon>Gunneridae</taxon>
        <taxon>Pentapetalae</taxon>
        <taxon>rosids</taxon>
        <taxon>fabids</taxon>
        <taxon>Fabales</taxon>
        <taxon>Fabaceae</taxon>
        <taxon>Papilionoideae</taxon>
        <taxon>50 kb inversion clade</taxon>
        <taxon>dalbergioids sensu lato</taxon>
        <taxon>Dalbergieae</taxon>
        <taxon>Pterocarpus clade</taxon>
        <taxon>Stylosanthes</taxon>
    </lineage>
</organism>
<proteinExistence type="predicted"/>
<keyword evidence="1" id="KW-0732">Signal</keyword>
<gene>
    <name evidence="2" type="ORF">PIB30_016598</name>
</gene>
<reference evidence="2 3" key="1">
    <citation type="journal article" date="2023" name="Plants (Basel)">
        <title>Bridging the Gap: Combining Genomics and Transcriptomics Approaches to Understand Stylosanthes scabra, an Orphan Legume from the Brazilian Caatinga.</title>
        <authorList>
            <person name="Ferreira-Neto J.R.C."/>
            <person name="da Silva M.D."/>
            <person name="Binneck E."/>
            <person name="de Melo N.F."/>
            <person name="da Silva R.H."/>
            <person name="de Melo A.L.T.M."/>
            <person name="Pandolfi V."/>
            <person name="Bustamante F.O."/>
            <person name="Brasileiro-Vidal A.C."/>
            <person name="Benko-Iseppon A.M."/>
        </authorList>
    </citation>
    <scope>NUCLEOTIDE SEQUENCE [LARGE SCALE GENOMIC DNA]</scope>
    <source>
        <tissue evidence="2">Leaves</tissue>
    </source>
</reference>
<evidence type="ECO:0000313" key="2">
    <source>
        <dbReference type="EMBL" id="MED6144553.1"/>
    </source>
</evidence>
<comment type="caution">
    <text evidence="2">The sequence shown here is derived from an EMBL/GenBank/DDBJ whole genome shotgun (WGS) entry which is preliminary data.</text>
</comment>